<gene>
    <name evidence="1" type="ORF">CT19425_120249</name>
</gene>
<name>A0A375IHG5_9BURK</name>
<protein>
    <submittedName>
        <fullName evidence="1">Uncharacterized protein</fullName>
    </submittedName>
</protein>
<dbReference type="AlphaFoldDB" id="A0A375IHG5"/>
<dbReference type="Proteomes" id="UP000255505">
    <property type="component" value="Chromosome I"/>
</dbReference>
<evidence type="ECO:0000313" key="1">
    <source>
        <dbReference type="EMBL" id="SPK74007.1"/>
    </source>
</evidence>
<accession>A0A375IHG5</accession>
<dbReference type="EMBL" id="LT991976">
    <property type="protein sequence ID" value="SPK74007.1"/>
    <property type="molecule type" value="Genomic_DNA"/>
</dbReference>
<organism evidence="1 2">
    <name type="scientific">Cupriavidus taiwanensis</name>
    <dbReference type="NCBI Taxonomy" id="164546"/>
    <lineage>
        <taxon>Bacteria</taxon>
        <taxon>Pseudomonadati</taxon>
        <taxon>Pseudomonadota</taxon>
        <taxon>Betaproteobacteria</taxon>
        <taxon>Burkholderiales</taxon>
        <taxon>Burkholderiaceae</taxon>
        <taxon>Cupriavidus</taxon>
    </lineage>
</organism>
<sequence length="163" mass="19294">MGADIDAGVKGFPVRPGHADFSSQGVDIVWRFRKPINNLQRQFFEFIRLRHRLKVISDSLIKLLEVRNSGQHRFDALSVPRNAYKLYFSQQFYDSVYGETRDAKHRRGHEFQQVVFDEWKPSDVQSQLNCHSDFRDALETRHLFIPDRQLNFMTACYCNFLIH</sequence>
<evidence type="ECO:0000313" key="2">
    <source>
        <dbReference type="Proteomes" id="UP000255505"/>
    </source>
</evidence>
<reference evidence="1 2" key="1">
    <citation type="submission" date="2018-01" db="EMBL/GenBank/DDBJ databases">
        <authorList>
            <person name="Gaut B.S."/>
            <person name="Morton B.R."/>
            <person name="Clegg M.T."/>
            <person name="Duvall M.R."/>
        </authorList>
    </citation>
    <scope>NUCLEOTIDE SEQUENCE [LARGE SCALE GENOMIC DNA]</scope>
    <source>
        <strain evidence="1">Cupriavidus taiwanensis LMG 19425</strain>
    </source>
</reference>
<proteinExistence type="predicted"/>